<dbReference type="GO" id="GO:0000287">
    <property type="term" value="F:magnesium ion binding"/>
    <property type="evidence" value="ECO:0007669"/>
    <property type="project" value="InterPro"/>
</dbReference>
<keyword evidence="2" id="KW-0808">Transferase</keyword>
<feature type="domain" description="4'-phosphopantetheinyl transferase" evidence="3">
    <location>
        <begin position="120"/>
        <end position="199"/>
    </location>
</feature>
<accession>B0CUT7</accession>
<evidence type="ECO:0000313" key="6">
    <source>
        <dbReference type="Proteomes" id="UP000001194"/>
    </source>
</evidence>
<dbReference type="FunCoup" id="B0CUT7">
    <property type="interactions" value="297"/>
</dbReference>
<dbReference type="InParanoid" id="B0CUT7"/>
<dbReference type="EC" id="2.7.8.7" evidence="1"/>
<dbReference type="InterPro" id="IPR008278">
    <property type="entry name" value="4-PPantetheinyl_Trfase_dom"/>
</dbReference>
<proteinExistence type="predicted"/>
<dbReference type="GeneID" id="6070733"/>
<dbReference type="GO" id="GO:0019878">
    <property type="term" value="P:lysine biosynthetic process via aminoadipic acid"/>
    <property type="evidence" value="ECO:0007669"/>
    <property type="project" value="TreeGrafter"/>
</dbReference>
<evidence type="ECO:0000256" key="2">
    <source>
        <dbReference type="ARBA" id="ARBA00022679"/>
    </source>
</evidence>
<evidence type="ECO:0000313" key="5">
    <source>
        <dbReference type="EMBL" id="EDR14154.1"/>
    </source>
</evidence>
<dbReference type="InterPro" id="IPR050559">
    <property type="entry name" value="P-Pant_transferase_sf"/>
</dbReference>
<dbReference type="Proteomes" id="UP000001194">
    <property type="component" value="Unassembled WGS sequence"/>
</dbReference>
<dbReference type="KEGG" id="lbc:LACBIDRAFT_305691"/>
<organism evidence="6">
    <name type="scientific">Laccaria bicolor (strain S238N-H82 / ATCC MYA-4686)</name>
    <name type="common">Bicoloured deceiver</name>
    <name type="synonym">Laccaria laccata var. bicolor</name>
    <dbReference type="NCBI Taxonomy" id="486041"/>
    <lineage>
        <taxon>Eukaryota</taxon>
        <taxon>Fungi</taxon>
        <taxon>Dikarya</taxon>
        <taxon>Basidiomycota</taxon>
        <taxon>Agaricomycotina</taxon>
        <taxon>Agaricomycetes</taxon>
        <taxon>Agaricomycetidae</taxon>
        <taxon>Agaricales</taxon>
        <taxon>Agaricineae</taxon>
        <taxon>Hydnangiaceae</taxon>
        <taxon>Laccaria</taxon>
    </lineage>
</organism>
<evidence type="ECO:0000259" key="4">
    <source>
        <dbReference type="Pfam" id="PF22624"/>
    </source>
</evidence>
<dbReference type="OrthoDB" id="26719at2759"/>
<feature type="domain" description="4'-phosphopantetheinyl transferase N-terminal" evidence="4">
    <location>
        <begin position="23"/>
        <end position="107"/>
    </location>
</feature>
<evidence type="ECO:0000259" key="3">
    <source>
        <dbReference type="Pfam" id="PF01648"/>
    </source>
</evidence>
<name>B0CUT7_LACBS</name>
<dbReference type="PANTHER" id="PTHR12215">
    <property type="entry name" value="PHOSPHOPANTETHEINE TRANSFERASE"/>
    <property type="match status" value="1"/>
</dbReference>
<dbReference type="GO" id="GO:0005829">
    <property type="term" value="C:cytosol"/>
    <property type="evidence" value="ECO:0007669"/>
    <property type="project" value="TreeGrafter"/>
</dbReference>
<dbReference type="AlphaFoldDB" id="B0CUT7"/>
<dbReference type="Gene3D" id="3.90.470.20">
    <property type="entry name" value="4'-phosphopantetheinyl transferase domain"/>
    <property type="match status" value="2"/>
</dbReference>
<protein>
    <recommendedName>
        <fullName evidence="1">holo-[acyl-carrier-protein] synthase</fullName>
        <ecNumber evidence="1">2.7.8.7</ecNumber>
    </recommendedName>
</protein>
<gene>
    <name evidence="5" type="ORF">LACBIDRAFT_305691</name>
</gene>
<dbReference type="InterPro" id="IPR037143">
    <property type="entry name" value="4-PPantetheinyl_Trfase_dom_sf"/>
</dbReference>
<keyword evidence="6" id="KW-1185">Reference proteome</keyword>
<dbReference type="Pfam" id="PF22624">
    <property type="entry name" value="AASDHPPT_N"/>
    <property type="match status" value="1"/>
</dbReference>
<dbReference type="RefSeq" id="XP_001874713.1">
    <property type="nucleotide sequence ID" value="XM_001874678.1"/>
</dbReference>
<dbReference type="STRING" id="486041.B0CUT7"/>
<sequence>MLDDEGLRVWAVFYHQTLLSEELYHAGLQLVDTDSQARIKRFYQRDDACRTLIGRLLIRAVFRERGTSLEDIKIETTQAGKPYIVAPELNPPIGFNITHDNALIAMAFAPGVHNGPAFNVGIDVMKVRLPSQETLSSFLQIFGEQLTPHEYNLVFSAGSQEEGLRHFFWMWTFKEAYTKALGLGLGFDFKRVEFDSLHNVVLVDGKLPKGWRFYMFVLNDGDDLYQGVVAQYAGGISTQVIPASPHQDWLVTLDAASFVRQAVD</sequence>
<dbReference type="SUPFAM" id="SSF56214">
    <property type="entry name" value="4'-phosphopantetheinyl transferase"/>
    <property type="match status" value="2"/>
</dbReference>
<evidence type="ECO:0000256" key="1">
    <source>
        <dbReference type="ARBA" id="ARBA00013172"/>
    </source>
</evidence>
<dbReference type="InterPro" id="IPR055066">
    <property type="entry name" value="AASDHPPT_N"/>
</dbReference>
<dbReference type="GO" id="GO:0008897">
    <property type="term" value="F:holo-[acyl-carrier-protein] synthase activity"/>
    <property type="evidence" value="ECO:0007669"/>
    <property type="project" value="UniProtKB-EC"/>
</dbReference>
<dbReference type="PANTHER" id="PTHR12215:SF10">
    <property type="entry name" value="L-AMINOADIPATE-SEMIALDEHYDE DEHYDROGENASE-PHOSPHOPANTETHEINYL TRANSFERASE"/>
    <property type="match status" value="1"/>
</dbReference>
<reference evidence="5 6" key="1">
    <citation type="journal article" date="2008" name="Nature">
        <title>The genome of Laccaria bicolor provides insights into mycorrhizal symbiosis.</title>
        <authorList>
            <person name="Martin F."/>
            <person name="Aerts A."/>
            <person name="Ahren D."/>
            <person name="Brun A."/>
            <person name="Danchin E.G.J."/>
            <person name="Duchaussoy F."/>
            <person name="Gibon J."/>
            <person name="Kohler A."/>
            <person name="Lindquist E."/>
            <person name="Pereda V."/>
            <person name="Salamov A."/>
            <person name="Shapiro H.J."/>
            <person name="Wuyts J."/>
            <person name="Blaudez D."/>
            <person name="Buee M."/>
            <person name="Brokstein P."/>
            <person name="Canbaeck B."/>
            <person name="Cohen D."/>
            <person name="Courty P.E."/>
            <person name="Coutinho P.M."/>
            <person name="Delaruelle C."/>
            <person name="Detter J.C."/>
            <person name="Deveau A."/>
            <person name="DiFazio S."/>
            <person name="Duplessis S."/>
            <person name="Fraissinet-Tachet L."/>
            <person name="Lucic E."/>
            <person name="Frey-Klett P."/>
            <person name="Fourrey C."/>
            <person name="Feussner I."/>
            <person name="Gay G."/>
            <person name="Grimwood J."/>
            <person name="Hoegger P.J."/>
            <person name="Jain P."/>
            <person name="Kilaru S."/>
            <person name="Labbe J."/>
            <person name="Lin Y.C."/>
            <person name="Legue V."/>
            <person name="Le Tacon F."/>
            <person name="Marmeisse R."/>
            <person name="Melayah D."/>
            <person name="Montanini B."/>
            <person name="Muratet M."/>
            <person name="Nehls U."/>
            <person name="Niculita-Hirzel H."/>
            <person name="Oudot-Le Secq M.P."/>
            <person name="Peter M."/>
            <person name="Quesneville H."/>
            <person name="Rajashekar B."/>
            <person name="Reich M."/>
            <person name="Rouhier N."/>
            <person name="Schmutz J."/>
            <person name="Yin T."/>
            <person name="Chalot M."/>
            <person name="Henrissat B."/>
            <person name="Kuees U."/>
            <person name="Lucas S."/>
            <person name="Van de Peer Y."/>
            <person name="Podila G.K."/>
            <person name="Polle A."/>
            <person name="Pukkila P.J."/>
            <person name="Richardson P.M."/>
            <person name="Rouze P."/>
            <person name="Sanders I.R."/>
            <person name="Stajich J.E."/>
            <person name="Tunlid A."/>
            <person name="Tuskan G."/>
            <person name="Grigoriev I.V."/>
        </authorList>
    </citation>
    <scope>NUCLEOTIDE SEQUENCE [LARGE SCALE GENOMIC DNA]</scope>
    <source>
        <strain evidence="6">S238N-H82 / ATCC MYA-4686</strain>
    </source>
</reference>
<dbReference type="HOGENOM" id="CLU_057011_3_1_1"/>
<dbReference type="Pfam" id="PF01648">
    <property type="entry name" value="ACPS"/>
    <property type="match status" value="1"/>
</dbReference>
<dbReference type="EMBL" id="DS547092">
    <property type="protein sequence ID" value="EDR14154.1"/>
    <property type="molecule type" value="Genomic_DNA"/>
</dbReference>